<sequence length="81" mass="8848">MLQSRLIWFCCSAVSFDQFALISSWLEEGHKFKVIGSGAVYLVDASGVSHSNIAAATLDHRQSVGWATDFPLPGTRLQAFC</sequence>
<reference evidence="1 2" key="1">
    <citation type="submission" date="2017-10" db="EMBL/GenBank/DDBJ databases">
        <title>Analysis of the genome sequences of Rhizobium populations associated to common bean (phaseolus vulgaris).</title>
        <authorList>
            <person name="Bustos P."/>
            <person name="Santamaria R.I."/>
            <person name="Miranda-Sanchez F."/>
            <person name="Perez-Carrascal O."/>
            <person name="Juarez S."/>
            <person name="Lozano L."/>
            <person name="Martinez-Flores I."/>
            <person name="Vinuesa P."/>
            <person name="Martinez-Romero E."/>
            <person name="Cevallos M.A."/>
            <person name="Romero D."/>
            <person name="Davila G."/>
            <person name="Gonzalez V."/>
        </authorList>
    </citation>
    <scope>NUCLEOTIDE SEQUENCE [LARGE SCALE GENOMIC DNA]</scope>
    <source>
        <strain evidence="1 2">NXT3</strain>
        <plasmid evidence="2">Plasmid psfrenxt3a</plasmid>
    </source>
</reference>
<protein>
    <submittedName>
        <fullName evidence="1">Uncharacterized protein</fullName>
    </submittedName>
</protein>
<geneLocation type="plasmid" evidence="2">
    <name>psfrenxt3a</name>
</geneLocation>
<accession>A0A2L0HAT0</accession>
<dbReference type="AlphaFoldDB" id="A0A2L0HAT0"/>
<dbReference type="EMBL" id="CP024308">
    <property type="protein sequence ID" value="AUX78596.1"/>
    <property type="molecule type" value="Genomic_DNA"/>
</dbReference>
<dbReference type="Proteomes" id="UP000239340">
    <property type="component" value="Plasmid pSfreNXT3a"/>
</dbReference>
<name>A0A2L0HAT0_RHIFR</name>
<evidence type="ECO:0000313" key="1">
    <source>
        <dbReference type="EMBL" id="AUX78596.1"/>
    </source>
</evidence>
<gene>
    <name evidence="1" type="ORF">NXT3_PA00308</name>
</gene>
<organism evidence="1 2">
    <name type="scientific">Rhizobium fredii</name>
    <name type="common">Sinorhizobium fredii</name>
    <dbReference type="NCBI Taxonomy" id="380"/>
    <lineage>
        <taxon>Bacteria</taxon>
        <taxon>Pseudomonadati</taxon>
        <taxon>Pseudomonadota</taxon>
        <taxon>Alphaproteobacteria</taxon>
        <taxon>Hyphomicrobiales</taxon>
        <taxon>Rhizobiaceae</taxon>
        <taxon>Sinorhizobium/Ensifer group</taxon>
        <taxon>Sinorhizobium</taxon>
    </lineage>
</organism>
<evidence type="ECO:0000313" key="2">
    <source>
        <dbReference type="Proteomes" id="UP000239340"/>
    </source>
</evidence>
<proteinExistence type="predicted"/>
<keyword evidence="1" id="KW-0614">Plasmid</keyword>